<accession>A0ACC6M3I0</accession>
<gene>
    <name evidence="1" type="ORF">SH601_05555</name>
</gene>
<dbReference type="EMBL" id="JAWZSR010000002">
    <property type="protein sequence ID" value="MDX8045451.1"/>
    <property type="molecule type" value="Genomic_DNA"/>
</dbReference>
<dbReference type="Proteomes" id="UP001277972">
    <property type="component" value="Unassembled WGS sequence"/>
</dbReference>
<protein>
    <submittedName>
        <fullName evidence="1">Uncharacterized protein</fullName>
    </submittedName>
</protein>
<sequence length="45" mass="5051">MRSSTIDKEFANALKVVIDEQDEDPRAKALIDHIKALGEGIRKEV</sequence>
<reference evidence="1" key="1">
    <citation type="submission" date="2023-11" db="EMBL/GenBank/DDBJ databases">
        <title>Gracilibacillus pellucida a moderately halophilic bacterium isolated from saline soil in Xinjiang province.</title>
        <authorList>
            <person name="Zhang Z."/>
            <person name="Tan F."/>
            <person name="Wang Y."/>
            <person name="Xia M."/>
        </authorList>
    </citation>
    <scope>NUCLEOTIDE SEQUENCE</scope>
    <source>
        <strain evidence="1">S3-1-1</strain>
    </source>
</reference>
<evidence type="ECO:0000313" key="2">
    <source>
        <dbReference type="Proteomes" id="UP001277972"/>
    </source>
</evidence>
<keyword evidence="2" id="KW-1185">Reference proteome</keyword>
<organism evidence="1 2">
    <name type="scientific">Gracilibacillus pellucidus</name>
    <dbReference type="NCBI Taxonomy" id="3095368"/>
    <lineage>
        <taxon>Bacteria</taxon>
        <taxon>Bacillati</taxon>
        <taxon>Bacillota</taxon>
        <taxon>Bacilli</taxon>
        <taxon>Bacillales</taxon>
        <taxon>Bacillaceae</taxon>
        <taxon>Gracilibacillus</taxon>
    </lineage>
</organism>
<comment type="caution">
    <text evidence="1">The sequence shown here is derived from an EMBL/GenBank/DDBJ whole genome shotgun (WGS) entry which is preliminary data.</text>
</comment>
<proteinExistence type="predicted"/>
<name>A0ACC6M3I0_9BACI</name>
<evidence type="ECO:0000313" key="1">
    <source>
        <dbReference type="EMBL" id="MDX8045451.1"/>
    </source>
</evidence>